<feature type="domain" description="Polysaccharide chain length determinant N-terminal" evidence="18">
    <location>
        <begin position="2"/>
        <end position="88"/>
    </location>
</feature>
<dbReference type="EC" id="2.7.10.2" evidence="5"/>
<dbReference type="PANTHER" id="PTHR32309">
    <property type="entry name" value="TYROSINE-PROTEIN KINASE"/>
    <property type="match status" value="1"/>
</dbReference>
<dbReference type="InterPro" id="IPR050445">
    <property type="entry name" value="Bact_polysacc_biosynth/exp"/>
</dbReference>
<comment type="similarity">
    <text evidence="3">Belongs to the CpsD/CapB family.</text>
</comment>
<dbReference type="GO" id="GO:0005524">
    <property type="term" value="F:ATP binding"/>
    <property type="evidence" value="ECO:0007669"/>
    <property type="project" value="UniProtKB-KW"/>
</dbReference>
<dbReference type="NCBIfam" id="TIGR01007">
    <property type="entry name" value="eps_fam"/>
    <property type="match status" value="1"/>
</dbReference>
<keyword evidence="11" id="KW-0418">Kinase</keyword>
<protein>
    <recommendedName>
        <fullName evidence="5">non-specific protein-tyrosine kinase</fullName>
        <ecNumber evidence="5">2.7.10.2</ecNumber>
    </recommendedName>
</protein>
<comment type="subcellular location">
    <subcellularLocation>
        <location evidence="1">Cell inner membrane</location>
        <topology evidence="1">Multi-pass membrane protein</topology>
    </subcellularLocation>
</comment>
<evidence type="ECO:0000256" key="8">
    <source>
        <dbReference type="ARBA" id="ARBA00022679"/>
    </source>
</evidence>
<dbReference type="Proteomes" id="UP000182938">
    <property type="component" value="Chromosome"/>
</dbReference>
<comment type="similarity">
    <text evidence="2">Belongs to the CpsC/CapA family.</text>
</comment>
<keyword evidence="10" id="KW-0547">Nucleotide-binding</keyword>
<dbReference type="RefSeq" id="WP_072625253.1">
    <property type="nucleotide sequence ID" value="NZ_CP013290.1"/>
</dbReference>
<feature type="region of interest" description="Disordered" evidence="17">
    <location>
        <begin position="450"/>
        <end position="470"/>
    </location>
</feature>
<comment type="catalytic activity">
    <reaction evidence="16">
        <text>L-tyrosyl-[protein] + ATP = O-phospho-L-tyrosyl-[protein] + ADP + H(+)</text>
        <dbReference type="Rhea" id="RHEA:10596"/>
        <dbReference type="Rhea" id="RHEA-COMP:10136"/>
        <dbReference type="Rhea" id="RHEA-COMP:20101"/>
        <dbReference type="ChEBI" id="CHEBI:15378"/>
        <dbReference type="ChEBI" id="CHEBI:30616"/>
        <dbReference type="ChEBI" id="CHEBI:46858"/>
        <dbReference type="ChEBI" id="CHEBI:61978"/>
        <dbReference type="ChEBI" id="CHEBI:456216"/>
        <dbReference type="EC" id="2.7.10.2"/>
    </reaction>
</comment>
<dbReference type="PANTHER" id="PTHR32309:SF31">
    <property type="entry name" value="CAPSULAR EXOPOLYSACCHARIDE FAMILY"/>
    <property type="match status" value="1"/>
</dbReference>
<evidence type="ECO:0000256" key="3">
    <source>
        <dbReference type="ARBA" id="ARBA00007316"/>
    </source>
</evidence>
<evidence type="ECO:0000313" key="20">
    <source>
        <dbReference type="EMBL" id="APH02097.1"/>
    </source>
</evidence>
<keyword evidence="6" id="KW-1003">Cell membrane</keyword>
<dbReference type="Pfam" id="PF13614">
    <property type="entry name" value="AAA_31"/>
    <property type="match status" value="1"/>
</dbReference>
<evidence type="ECO:0000256" key="5">
    <source>
        <dbReference type="ARBA" id="ARBA00011903"/>
    </source>
</evidence>
<keyword evidence="9" id="KW-0812">Transmembrane</keyword>
<evidence type="ECO:0000256" key="7">
    <source>
        <dbReference type="ARBA" id="ARBA00022519"/>
    </source>
</evidence>
<dbReference type="InterPro" id="IPR003856">
    <property type="entry name" value="LPS_length_determ_N"/>
</dbReference>
<dbReference type="Pfam" id="PF02706">
    <property type="entry name" value="Wzz"/>
    <property type="match status" value="1"/>
</dbReference>
<keyword evidence="14" id="KW-0472">Membrane</keyword>
<evidence type="ECO:0000256" key="13">
    <source>
        <dbReference type="ARBA" id="ARBA00022989"/>
    </source>
</evidence>
<comment type="similarity">
    <text evidence="4">Belongs to the etk/wzc family.</text>
</comment>
<evidence type="ECO:0000256" key="9">
    <source>
        <dbReference type="ARBA" id="ARBA00022692"/>
    </source>
</evidence>
<evidence type="ECO:0000256" key="17">
    <source>
        <dbReference type="SAM" id="MobiDB-lite"/>
    </source>
</evidence>
<dbReference type="InterPro" id="IPR025669">
    <property type="entry name" value="AAA_dom"/>
</dbReference>
<organism evidence="20 21">
    <name type="scientific">Janibacter indicus</name>
    <dbReference type="NCBI Taxonomy" id="857417"/>
    <lineage>
        <taxon>Bacteria</taxon>
        <taxon>Bacillati</taxon>
        <taxon>Actinomycetota</taxon>
        <taxon>Actinomycetes</taxon>
        <taxon>Micrococcales</taxon>
        <taxon>Intrasporangiaceae</taxon>
        <taxon>Janibacter</taxon>
    </lineage>
</organism>
<sequence>MQLSELLAVIRQRWRLIAACVVLAVAAAVAVTLTTTPVYEARARIYMSAERTSGSSNGSVFVLTSEDLDTYVSILDTPAVLGPLRKELGLEPGHPVQVSAQTSGSTSILNITARASDGQEAADVANEVGPQLGKVAGEFSTLLKSSGQKVVSTPIQPATAPSRPVSPDPVRNIGLGLLAGLVLGLGLALIRHALDTKVRGEEDIRAHSDAPMLAGLPLESRGSKRGLISVEEDPHGRHAEAVRRLRTNLMFVDVTTGRHSFVVTSAVPGEGKTTTAVNLALAMADSGRRTLLIDADLRNPSVAKTLAMEGSVGLTTVLLGDADVHDVIQTWGSAGMDVLPAGPIPPNPSELLGSAPMEALLTRLVQEYDFVLIDSPPVVPVIDAVVIERLTGGLLMVVGVDRTKKKDLTAALKQLNTVGAHVCGFARNFVVSKSSDYRYGYHTYEQAIAQDKRRGRRRSAERAAKQRARA</sequence>
<dbReference type="InterPro" id="IPR005702">
    <property type="entry name" value="Wzc-like_C"/>
</dbReference>
<evidence type="ECO:0000313" key="21">
    <source>
        <dbReference type="Proteomes" id="UP000182938"/>
    </source>
</evidence>
<evidence type="ECO:0000256" key="11">
    <source>
        <dbReference type="ARBA" id="ARBA00022777"/>
    </source>
</evidence>
<evidence type="ECO:0000256" key="14">
    <source>
        <dbReference type="ARBA" id="ARBA00023136"/>
    </source>
</evidence>
<keyword evidence="15" id="KW-0829">Tyrosine-protein kinase</keyword>
<gene>
    <name evidence="20" type="ORF">ASJ30_11630</name>
</gene>
<dbReference type="InterPro" id="IPR027417">
    <property type="entry name" value="P-loop_NTPase"/>
</dbReference>
<dbReference type="FunFam" id="3.40.50.300:FF:000527">
    <property type="entry name" value="Tyrosine-protein kinase etk"/>
    <property type="match status" value="1"/>
</dbReference>
<evidence type="ECO:0000259" key="19">
    <source>
        <dbReference type="Pfam" id="PF13614"/>
    </source>
</evidence>
<dbReference type="AlphaFoldDB" id="A0A1L3MI59"/>
<evidence type="ECO:0000256" key="10">
    <source>
        <dbReference type="ARBA" id="ARBA00022741"/>
    </source>
</evidence>
<keyword evidence="7" id="KW-0997">Cell inner membrane</keyword>
<keyword evidence="21" id="KW-1185">Reference proteome</keyword>
<keyword evidence="12" id="KW-0067">ATP-binding</keyword>
<evidence type="ECO:0000256" key="15">
    <source>
        <dbReference type="ARBA" id="ARBA00023137"/>
    </source>
</evidence>
<name>A0A1L3MI59_9MICO</name>
<accession>A0A1L3MI59</accession>
<dbReference type="GO" id="GO:0042802">
    <property type="term" value="F:identical protein binding"/>
    <property type="evidence" value="ECO:0007669"/>
    <property type="project" value="UniProtKB-ARBA"/>
</dbReference>
<feature type="domain" description="AAA" evidence="19">
    <location>
        <begin position="269"/>
        <end position="383"/>
    </location>
</feature>
<proteinExistence type="inferred from homology"/>
<keyword evidence="8" id="KW-0808">Transferase</keyword>
<dbReference type="EMBL" id="CP013290">
    <property type="protein sequence ID" value="APH02097.1"/>
    <property type="molecule type" value="Genomic_DNA"/>
</dbReference>
<dbReference type="GO" id="GO:0005886">
    <property type="term" value="C:plasma membrane"/>
    <property type="evidence" value="ECO:0007669"/>
    <property type="project" value="UniProtKB-SubCell"/>
</dbReference>
<dbReference type="Gene3D" id="3.40.50.300">
    <property type="entry name" value="P-loop containing nucleotide triphosphate hydrolases"/>
    <property type="match status" value="1"/>
</dbReference>
<dbReference type="SUPFAM" id="SSF52540">
    <property type="entry name" value="P-loop containing nucleoside triphosphate hydrolases"/>
    <property type="match status" value="1"/>
</dbReference>
<evidence type="ECO:0000256" key="4">
    <source>
        <dbReference type="ARBA" id="ARBA00008883"/>
    </source>
</evidence>
<evidence type="ECO:0000256" key="6">
    <source>
        <dbReference type="ARBA" id="ARBA00022475"/>
    </source>
</evidence>
<dbReference type="GO" id="GO:0004715">
    <property type="term" value="F:non-membrane spanning protein tyrosine kinase activity"/>
    <property type="evidence" value="ECO:0007669"/>
    <property type="project" value="UniProtKB-EC"/>
</dbReference>
<evidence type="ECO:0000256" key="16">
    <source>
        <dbReference type="ARBA" id="ARBA00051245"/>
    </source>
</evidence>
<dbReference type="KEGG" id="jte:ASJ30_11630"/>
<keyword evidence="13" id="KW-1133">Transmembrane helix</keyword>
<evidence type="ECO:0000256" key="12">
    <source>
        <dbReference type="ARBA" id="ARBA00022840"/>
    </source>
</evidence>
<evidence type="ECO:0000256" key="1">
    <source>
        <dbReference type="ARBA" id="ARBA00004429"/>
    </source>
</evidence>
<evidence type="ECO:0000259" key="18">
    <source>
        <dbReference type="Pfam" id="PF02706"/>
    </source>
</evidence>
<evidence type="ECO:0000256" key="2">
    <source>
        <dbReference type="ARBA" id="ARBA00006683"/>
    </source>
</evidence>
<reference evidence="20 21" key="1">
    <citation type="submission" date="2015-11" db="EMBL/GenBank/DDBJ databases">
        <authorList>
            <person name="Zhang Y."/>
            <person name="Guo Z."/>
        </authorList>
    </citation>
    <scope>NUCLEOTIDE SEQUENCE [LARGE SCALE GENOMIC DNA]</scope>
    <source>
        <strain evidence="20 21">YFY001</strain>
    </source>
</reference>
<dbReference type="CDD" id="cd05387">
    <property type="entry name" value="BY-kinase"/>
    <property type="match status" value="1"/>
</dbReference>